<organism evidence="10 11">
    <name type="scientific">Phaeosphaeria nodorum (strain SN15 / ATCC MYA-4574 / FGSC 10173)</name>
    <name type="common">Glume blotch fungus</name>
    <name type="synonym">Parastagonospora nodorum</name>
    <dbReference type="NCBI Taxonomy" id="321614"/>
    <lineage>
        <taxon>Eukaryota</taxon>
        <taxon>Fungi</taxon>
        <taxon>Dikarya</taxon>
        <taxon>Ascomycota</taxon>
        <taxon>Pezizomycotina</taxon>
        <taxon>Dothideomycetes</taxon>
        <taxon>Pleosporomycetidae</taxon>
        <taxon>Pleosporales</taxon>
        <taxon>Pleosporineae</taxon>
        <taxon>Phaeosphaeriaceae</taxon>
        <taxon>Parastagonospora</taxon>
    </lineage>
</organism>
<dbReference type="AlphaFoldDB" id="A0A7U2FCU3"/>
<evidence type="ECO:0000256" key="6">
    <source>
        <dbReference type="ARBA" id="ARBA00023163"/>
    </source>
</evidence>
<feature type="domain" description="Zn(2)-C6 fungal-type" evidence="9">
    <location>
        <begin position="33"/>
        <end position="64"/>
    </location>
</feature>
<evidence type="ECO:0000313" key="11">
    <source>
        <dbReference type="Proteomes" id="UP000663193"/>
    </source>
</evidence>
<dbReference type="PANTHER" id="PTHR31313">
    <property type="entry name" value="TY1 ENHANCER ACTIVATOR"/>
    <property type="match status" value="1"/>
</dbReference>
<sequence>MAGASVASSHRDDQDTPARGESKTSKRRCVQSACVPCRKRKSKCDGGTPVCATCTAVYKTPCFYDAESESRRSKPGPAPDANAGTKRHASATVSSTTDLDSSAKFILISLQRGPEEHLAELISLIRKDPATDIAIIAESWRKTVTLPPITHSETRSLENDLSVLVGRPAITINGQSRHFGHSAGLGLVPEDENFGSGQSRINTVHLERQGTTWTDVTKDVRFVENLLALYFTWSHPFYVLFSRECFYKDFRGGRDKYCSSLLVNAICAYACHFTDDPAGRTDPSNFRTAGDHFFAEAKRLLFEDESPSLTTTQALCIMSMREPSTGRDTSGFNYIGRCIRMCVELGLHLNNSASPALRLTPSEIEVRKVTFWGCFTVDTVWSIVTGRISQLPRAAITLHKPILDEVALPEAYPGAPRMQAPIVTTHMLLQEFTSLSELINDNNYMFFAPKERLTSTKLLDCYHRYQDWYKNLNPALGLSGQKQPEPHTLVLHMLYHTIIVHLFRPMLKVDLIHSDVRPRDICVEAANKVSELVRTYRKFYDFRVAHLAIPHILLSVCIVHLLYSKDNKTSYKNLVDGLQGLEDLHECHYFGARSFRILHTLATTWNLPWPEELHDSKLMPRSSLENSHGATSPPDEPLLIVPNTVPTTGLRVGQNLSEWPTTNANRRESLSMFSNQSLQLATHPAIARPGSVSVSQHPSPAVAHPPPHSYNPYAQYTQSISVPPNVSAPVTSPNAETAETLFWNPIPGMPGPILPRNTYPQISPMGLDTMLQAPDMGDRLVRDGFKMSEEWQTSGFTQSSSAAYRYEGGVGYGQQHGGHGHGHPQEEYDPGWYQGQMS</sequence>
<feature type="region of interest" description="Disordered" evidence="8">
    <location>
        <begin position="808"/>
        <end position="838"/>
    </location>
</feature>
<name>A0A7U2FCU3_PHANO</name>
<dbReference type="Pfam" id="PF00172">
    <property type="entry name" value="Zn_clus"/>
    <property type="match status" value="1"/>
</dbReference>
<keyword evidence="6" id="KW-0804">Transcription</keyword>
<evidence type="ECO:0000313" key="10">
    <source>
        <dbReference type="EMBL" id="QRD01944.1"/>
    </source>
</evidence>
<dbReference type="PROSITE" id="PS50048">
    <property type="entry name" value="ZN2_CY6_FUNGAL_2"/>
    <property type="match status" value="1"/>
</dbReference>
<dbReference type="InterPro" id="IPR051615">
    <property type="entry name" value="Transcr_Regulatory_Elem"/>
</dbReference>
<evidence type="ECO:0000259" key="9">
    <source>
        <dbReference type="PROSITE" id="PS50048"/>
    </source>
</evidence>
<keyword evidence="2" id="KW-0479">Metal-binding</keyword>
<accession>A0A7U2FCU3</accession>
<gene>
    <name evidence="10" type="ORF">JI435_049190</name>
</gene>
<dbReference type="SMART" id="SM00906">
    <property type="entry name" value="Fungal_trans"/>
    <property type="match status" value="1"/>
</dbReference>
<dbReference type="GO" id="GO:0000981">
    <property type="term" value="F:DNA-binding transcription factor activity, RNA polymerase II-specific"/>
    <property type="evidence" value="ECO:0007669"/>
    <property type="project" value="InterPro"/>
</dbReference>
<dbReference type="Gene3D" id="4.10.240.10">
    <property type="entry name" value="Zn(2)-C6 fungal-type DNA-binding domain"/>
    <property type="match status" value="1"/>
</dbReference>
<dbReference type="GO" id="GO:0008270">
    <property type="term" value="F:zinc ion binding"/>
    <property type="evidence" value="ECO:0007669"/>
    <property type="project" value="InterPro"/>
</dbReference>
<dbReference type="InterPro" id="IPR036864">
    <property type="entry name" value="Zn2-C6_fun-type_DNA-bd_sf"/>
</dbReference>
<dbReference type="GO" id="GO:0003677">
    <property type="term" value="F:DNA binding"/>
    <property type="evidence" value="ECO:0007669"/>
    <property type="project" value="UniProtKB-KW"/>
</dbReference>
<feature type="compositionally biased region" description="Gly residues" evidence="8">
    <location>
        <begin position="808"/>
        <end position="817"/>
    </location>
</feature>
<feature type="compositionally biased region" description="Basic and acidic residues" evidence="8">
    <location>
        <begin position="9"/>
        <end position="24"/>
    </location>
</feature>
<dbReference type="CDD" id="cd00067">
    <property type="entry name" value="GAL4"/>
    <property type="match status" value="1"/>
</dbReference>
<dbReference type="PANTHER" id="PTHR31313:SF81">
    <property type="entry name" value="TY1 ENHANCER ACTIVATOR"/>
    <property type="match status" value="1"/>
</dbReference>
<protein>
    <recommendedName>
        <fullName evidence="9">Zn(2)-C6 fungal-type domain-containing protein</fullName>
    </recommendedName>
</protein>
<evidence type="ECO:0000256" key="7">
    <source>
        <dbReference type="ARBA" id="ARBA00023242"/>
    </source>
</evidence>
<dbReference type="GO" id="GO:0006351">
    <property type="term" value="P:DNA-templated transcription"/>
    <property type="evidence" value="ECO:0007669"/>
    <property type="project" value="InterPro"/>
</dbReference>
<feature type="region of interest" description="Disordered" evidence="8">
    <location>
        <begin position="68"/>
        <end position="95"/>
    </location>
</feature>
<dbReference type="GO" id="GO:0005634">
    <property type="term" value="C:nucleus"/>
    <property type="evidence" value="ECO:0007669"/>
    <property type="project" value="UniProtKB-SubCell"/>
</dbReference>
<comment type="subcellular location">
    <subcellularLocation>
        <location evidence="1">Nucleus</location>
    </subcellularLocation>
</comment>
<dbReference type="Proteomes" id="UP000663193">
    <property type="component" value="Chromosome 13"/>
</dbReference>
<dbReference type="InterPro" id="IPR001138">
    <property type="entry name" value="Zn2Cys6_DnaBD"/>
</dbReference>
<dbReference type="CDD" id="cd12148">
    <property type="entry name" value="fungal_TF_MHR"/>
    <property type="match status" value="1"/>
</dbReference>
<dbReference type="SUPFAM" id="SSF57701">
    <property type="entry name" value="Zn2/Cys6 DNA-binding domain"/>
    <property type="match status" value="1"/>
</dbReference>
<evidence type="ECO:0000256" key="8">
    <source>
        <dbReference type="SAM" id="MobiDB-lite"/>
    </source>
</evidence>
<keyword evidence="11" id="KW-1185">Reference proteome</keyword>
<dbReference type="EMBL" id="CP069035">
    <property type="protein sequence ID" value="QRD01944.1"/>
    <property type="molecule type" value="Genomic_DNA"/>
</dbReference>
<keyword evidence="7" id="KW-0539">Nucleus</keyword>
<dbReference type="Pfam" id="PF04082">
    <property type="entry name" value="Fungal_trans"/>
    <property type="match status" value="1"/>
</dbReference>
<dbReference type="OrthoDB" id="2162761at2759"/>
<keyword evidence="3" id="KW-0862">Zinc</keyword>
<keyword evidence="5" id="KW-0238">DNA-binding</keyword>
<evidence type="ECO:0000256" key="1">
    <source>
        <dbReference type="ARBA" id="ARBA00004123"/>
    </source>
</evidence>
<keyword evidence="4" id="KW-0805">Transcription regulation</keyword>
<reference evidence="11" key="1">
    <citation type="journal article" date="2021" name="BMC Genomics">
        <title>Chromosome-level genome assembly and manually-curated proteome of model necrotroph Parastagonospora nodorum Sn15 reveals a genome-wide trove of candidate effector homologs, and redundancy of virulence-related functions within an accessory chromosome.</title>
        <authorList>
            <person name="Bertazzoni S."/>
            <person name="Jones D.A.B."/>
            <person name="Phan H.T."/>
            <person name="Tan K.-C."/>
            <person name="Hane J.K."/>
        </authorList>
    </citation>
    <scope>NUCLEOTIDE SEQUENCE [LARGE SCALE GENOMIC DNA]</scope>
    <source>
        <strain evidence="11">SN15 / ATCC MYA-4574 / FGSC 10173)</strain>
    </source>
</reference>
<dbReference type="SMART" id="SM00066">
    <property type="entry name" value="GAL4"/>
    <property type="match status" value="1"/>
</dbReference>
<proteinExistence type="predicted"/>
<evidence type="ECO:0000256" key="5">
    <source>
        <dbReference type="ARBA" id="ARBA00023125"/>
    </source>
</evidence>
<evidence type="ECO:0000256" key="2">
    <source>
        <dbReference type="ARBA" id="ARBA00022723"/>
    </source>
</evidence>
<dbReference type="VEuPathDB" id="FungiDB:JI435_049190"/>
<feature type="region of interest" description="Disordered" evidence="8">
    <location>
        <begin position="1"/>
        <end position="27"/>
    </location>
</feature>
<dbReference type="InterPro" id="IPR007219">
    <property type="entry name" value="XnlR_reg_dom"/>
</dbReference>
<dbReference type="PROSITE" id="PS00463">
    <property type="entry name" value="ZN2_CY6_FUNGAL_1"/>
    <property type="match status" value="1"/>
</dbReference>
<evidence type="ECO:0000256" key="4">
    <source>
        <dbReference type="ARBA" id="ARBA00023015"/>
    </source>
</evidence>
<evidence type="ECO:0000256" key="3">
    <source>
        <dbReference type="ARBA" id="ARBA00022833"/>
    </source>
</evidence>